<dbReference type="PROSITE" id="PS51253">
    <property type="entry name" value="HTH_CENPB"/>
    <property type="match status" value="1"/>
</dbReference>
<proteinExistence type="predicted"/>
<dbReference type="AlphaFoldDB" id="A0A6A6E696"/>
<dbReference type="InterPro" id="IPR006600">
    <property type="entry name" value="HTH_CenpB_DNA-bd_dom"/>
</dbReference>
<dbReference type="Pfam" id="PF03221">
    <property type="entry name" value="HTH_Tnp_Tc5"/>
    <property type="match status" value="1"/>
</dbReference>
<protein>
    <recommendedName>
        <fullName evidence="3">HTH CENPB-type domain-containing protein</fullName>
    </recommendedName>
</protein>
<keyword evidence="5" id="KW-1185">Reference proteome</keyword>
<accession>A0A6A6E696</accession>
<evidence type="ECO:0000313" key="5">
    <source>
        <dbReference type="Proteomes" id="UP000800200"/>
    </source>
</evidence>
<sequence length="125" mass="14722">MQPIEAALESLKSLKPGEPPNYTATAKKFGCNRSTLSRRHRSVQGTKAEQYENQRNLTEEQSRVLIDYINKLAARGLPPLNEMLRNFTKEIRRSEDKPERKWAQRWRERYFKEIMYTYGSGIDRG</sequence>
<feature type="region of interest" description="Disordered" evidence="2">
    <location>
        <begin position="1"/>
        <end position="56"/>
    </location>
</feature>
<dbReference type="EMBL" id="ML994627">
    <property type="protein sequence ID" value="KAF2187451.1"/>
    <property type="molecule type" value="Genomic_DNA"/>
</dbReference>
<evidence type="ECO:0000313" key="4">
    <source>
        <dbReference type="EMBL" id="KAF2187451.1"/>
    </source>
</evidence>
<dbReference type="Proteomes" id="UP000800200">
    <property type="component" value="Unassembled WGS sequence"/>
</dbReference>
<feature type="domain" description="HTH CENPB-type" evidence="3">
    <location>
        <begin position="49"/>
        <end position="116"/>
    </location>
</feature>
<dbReference type="GO" id="GO:0003677">
    <property type="term" value="F:DNA binding"/>
    <property type="evidence" value="ECO:0007669"/>
    <property type="project" value="UniProtKB-KW"/>
</dbReference>
<gene>
    <name evidence="4" type="ORF">K469DRAFT_114057</name>
</gene>
<evidence type="ECO:0000259" key="3">
    <source>
        <dbReference type="PROSITE" id="PS51253"/>
    </source>
</evidence>
<reference evidence="4" key="1">
    <citation type="journal article" date="2020" name="Stud. Mycol.">
        <title>101 Dothideomycetes genomes: a test case for predicting lifestyles and emergence of pathogens.</title>
        <authorList>
            <person name="Haridas S."/>
            <person name="Albert R."/>
            <person name="Binder M."/>
            <person name="Bloem J."/>
            <person name="Labutti K."/>
            <person name="Salamov A."/>
            <person name="Andreopoulos B."/>
            <person name="Baker S."/>
            <person name="Barry K."/>
            <person name="Bills G."/>
            <person name="Bluhm B."/>
            <person name="Cannon C."/>
            <person name="Castanera R."/>
            <person name="Culley D."/>
            <person name="Daum C."/>
            <person name="Ezra D."/>
            <person name="Gonzalez J."/>
            <person name="Henrissat B."/>
            <person name="Kuo A."/>
            <person name="Liang C."/>
            <person name="Lipzen A."/>
            <person name="Lutzoni F."/>
            <person name="Magnuson J."/>
            <person name="Mondo S."/>
            <person name="Nolan M."/>
            <person name="Ohm R."/>
            <person name="Pangilinan J."/>
            <person name="Park H.-J."/>
            <person name="Ramirez L."/>
            <person name="Alfaro M."/>
            <person name="Sun H."/>
            <person name="Tritt A."/>
            <person name="Yoshinaga Y."/>
            <person name="Zwiers L.-H."/>
            <person name="Turgeon B."/>
            <person name="Goodwin S."/>
            <person name="Spatafora J."/>
            <person name="Crous P."/>
            <person name="Grigoriev I."/>
        </authorList>
    </citation>
    <scope>NUCLEOTIDE SEQUENCE</scope>
    <source>
        <strain evidence="4">CBS 207.26</strain>
    </source>
</reference>
<keyword evidence="1" id="KW-0238">DNA-binding</keyword>
<name>A0A6A6E696_9PEZI</name>
<evidence type="ECO:0000256" key="1">
    <source>
        <dbReference type="ARBA" id="ARBA00023125"/>
    </source>
</evidence>
<feature type="non-terminal residue" evidence="4">
    <location>
        <position position="125"/>
    </location>
</feature>
<dbReference type="OrthoDB" id="3942738at2759"/>
<organism evidence="4 5">
    <name type="scientific">Zopfia rhizophila CBS 207.26</name>
    <dbReference type="NCBI Taxonomy" id="1314779"/>
    <lineage>
        <taxon>Eukaryota</taxon>
        <taxon>Fungi</taxon>
        <taxon>Dikarya</taxon>
        <taxon>Ascomycota</taxon>
        <taxon>Pezizomycotina</taxon>
        <taxon>Dothideomycetes</taxon>
        <taxon>Dothideomycetes incertae sedis</taxon>
        <taxon>Zopfiaceae</taxon>
        <taxon>Zopfia</taxon>
    </lineage>
</organism>
<evidence type="ECO:0000256" key="2">
    <source>
        <dbReference type="SAM" id="MobiDB-lite"/>
    </source>
</evidence>